<dbReference type="InterPro" id="IPR004827">
    <property type="entry name" value="bZIP"/>
</dbReference>
<dbReference type="GO" id="GO:0030968">
    <property type="term" value="P:endoplasmic reticulum unfolded protein response"/>
    <property type="evidence" value="ECO:0007669"/>
    <property type="project" value="TreeGrafter"/>
</dbReference>
<dbReference type="Gene3D" id="1.20.5.170">
    <property type="match status" value="1"/>
</dbReference>
<dbReference type="GO" id="GO:0005634">
    <property type="term" value="C:nucleus"/>
    <property type="evidence" value="ECO:0007669"/>
    <property type="project" value="TreeGrafter"/>
</dbReference>
<dbReference type="Proteomes" id="UP000492821">
    <property type="component" value="Unassembled WGS sequence"/>
</dbReference>
<evidence type="ECO:0000256" key="1">
    <source>
        <dbReference type="ARBA" id="ARBA00004167"/>
    </source>
</evidence>
<dbReference type="AlphaFoldDB" id="A0A7E5A111"/>
<keyword evidence="9" id="KW-1185">Reference proteome</keyword>
<evidence type="ECO:0000256" key="5">
    <source>
        <dbReference type="ARBA" id="ARBA00023163"/>
    </source>
</evidence>
<dbReference type="SMART" id="SM00338">
    <property type="entry name" value="BRLZ"/>
    <property type="match status" value="1"/>
</dbReference>
<dbReference type="InterPro" id="IPR051882">
    <property type="entry name" value="ATF_bZIP_TF"/>
</dbReference>
<protein>
    <submittedName>
        <fullName evidence="10">BZIP domain-containing protein</fullName>
    </submittedName>
</protein>
<dbReference type="GO" id="GO:0000981">
    <property type="term" value="F:DNA-binding transcription factor activity, RNA polymerase II-specific"/>
    <property type="evidence" value="ECO:0007669"/>
    <property type="project" value="TreeGrafter"/>
</dbReference>
<reference evidence="9" key="1">
    <citation type="journal article" date="2013" name="Genetics">
        <title>The draft genome and transcriptome of Panagrellus redivivus are shaped by the harsh demands of a free-living lifestyle.</title>
        <authorList>
            <person name="Srinivasan J."/>
            <person name="Dillman A.R."/>
            <person name="Macchietto M.G."/>
            <person name="Heikkinen L."/>
            <person name="Lakso M."/>
            <person name="Fracchia K.M."/>
            <person name="Antoshechkin I."/>
            <person name="Mortazavi A."/>
            <person name="Wong G."/>
            <person name="Sternberg P.W."/>
        </authorList>
    </citation>
    <scope>NUCLEOTIDE SEQUENCE [LARGE SCALE GENOMIC DNA]</scope>
    <source>
        <strain evidence="9">MT8872</strain>
    </source>
</reference>
<dbReference type="GO" id="GO:0000978">
    <property type="term" value="F:RNA polymerase II cis-regulatory region sequence-specific DNA binding"/>
    <property type="evidence" value="ECO:0007669"/>
    <property type="project" value="TreeGrafter"/>
</dbReference>
<evidence type="ECO:0000313" key="10">
    <source>
        <dbReference type="WBParaSite" id="Pan_g7239.t1"/>
    </source>
</evidence>
<dbReference type="WBParaSite" id="Pan_g7239.t1">
    <property type="protein sequence ID" value="Pan_g7239.t1"/>
    <property type="gene ID" value="Pan_g7239"/>
</dbReference>
<keyword evidence="4" id="KW-0238">DNA-binding</keyword>
<dbReference type="SUPFAM" id="SSF57959">
    <property type="entry name" value="Leucine zipper domain"/>
    <property type="match status" value="1"/>
</dbReference>
<evidence type="ECO:0000313" key="9">
    <source>
        <dbReference type="Proteomes" id="UP000492821"/>
    </source>
</evidence>
<dbReference type="Pfam" id="PF00170">
    <property type="entry name" value="bZIP_1"/>
    <property type="match status" value="1"/>
</dbReference>
<dbReference type="PANTHER" id="PTHR46164">
    <property type="entry name" value="ATF6, ISOFORM C"/>
    <property type="match status" value="1"/>
</dbReference>
<reference evidence="10" key="2">
    <citation type="submission" date="2020-10" db="UniProtKB">
        <authorList>
            <consortium name="WormBaseParasite"/>
        </authorList>
    </citation>
    <scope>IDENTIFICATION</scope>
</reference>
<name>A0A7E5A111_PANRE</name>
<evidence type="ECO:0000256" key="3">
    <source>
        <dbReference type="ARBA" id="ARBA00023015"/>
    </source>
</evidence>
<feature type="region of interest" description="Disordered" evidence="7">
    <location>
        <begin position="108"/>
        <end position="143"/>
    </location>
</feature>
<dbReference type="PANTHER" id="PTHR46164:SF3">
    <property type="entry name" value="ATF6, ISOFORM C"/>
    <property type="match status" value="1"/>
</dbReference>
<feature type="compositionally biased region" description="Polar residues" evidence="7">
    <location>
        <begin position="41"/>
        <end position="64"/>
    </location>
</feature>
<evidence type="ECO:0000256" key="4">
    <source>
        <dbReference type="ARBA" id="ARBA00023125"/>
    </source>
</evidence>
<feature type="domain" description="BZIP" evidence="8">
    <location>
        <begin position="283"/>
        <end position="343"/>
    </location>
</feature>
<evidence type="ECO:0000256" key="6">
    <source>
        <dbReference type="ARBA" id="ARBA00023242"/>
    </source>
</evidence>
<organism evidence="9 10">
    <name type="scientific">Panagrellus redivivus</name>
    <name type="common">Microworm</name>
    <dbReference type="NCBI Taxonomy" id="6233"/>
    <lineage>
        <taxon>Eukaryota</taxon>
        <taxon>Metazoa</taxon>
        <taxon>Ecdysozoa</taxon>
        <taxon>Nematoda</taxon>
        <taxon>Chromadorea</taxon>
        <taxon>Rhabditida</taxon>
        <taxon>Tylenchina</taxon>
        <taxon>Panagrolaimomorpha</taxon>
        <taxon>Panagrolaimoidea</taxon>
        <taxon>Panagrolaimidae</taxon>
        <taxon>Panagrellus</taxon>
    </lineage>
</organism>
<evidence type="ECO:0000256" key="2">
    <source>
        <dbReference type="ARBA" id="ARBA00009050"/>
    </source>
</evidence>
<dbReference type="PROSITE" id="PS50217">
    <property type="entry name" value="BZIP"/>
    <property type="match status" value="1"/>
</dbReference>
<evidence type="ECO:0000256" key="7">
    <source>
        <dbReference type="SAM" id="MobiDB-lite"/>
    </source>
</evidence>
<feature type="region of interest" description="Disordered" evidence="7">
    <location>
        <begin position="38"/>
        <end position="75"/>
    </location>
</feature>
<proteinExistence type="inferred from homology"/>
<keyword evidence="3" id="KW-0805">Transcription regulation</keyword>
<keyword evidence="5" id="KW-0804">Transcription</keyword>
<comment type="similarity">
    <text evidence="2">Belongs to the bZIP family. ATF subfamily.</text>
</comment>
<evidence type="ECO:0000259" key="8">
    <source>
        <dbReference type="PROSITE" id="PS50217"/>
    </source>
</evidence>
<sequence>MDNFDGTDISNYPEFSEFFCQDGQDWPDDSNFKIEEFLKDSPTNQEVYTPSTDSGNHSPTSSSSDGGGNQPLWPADQQAYADFDAFYNPDMPPVRADLEAIEALLDEGHNHNYGGSDYSEHSPSQQYSMPSSAEEGQSNQAQGQYSQQMFIYNVEPQGSNNNYIQQVPQQKPIQAPQSIKPTLLPAVRKAPQQQPQQVQRMQPYTIVRPTKAIKSEPIHYVHPTTTAASVAPAQTYILNTDGKLYPTVATPAGNTIYVPAPVRNVSLAPRPKDESRRKDEEFSRKCEDRKLRNRHAAQLSRERKKAEFENMRNVICQLENENTDLKRENLKLKSRVCELESRFGVAPTQSPSKVRYVKAVGASFMVMMLFMSLPGTIRDLTPTTIESSPGRLTRSIATLPNDTAIAKVGSRSLLAVEDYDAGPEFDAIPPPTARQPVNSTYRSCANGFLNTTQRIKVNNDLINWIDRHEKMNLVQLRNGKNPFLIYNSRKTLFPTMKTEDGPPLKANSTEIMNVSQFAQQRHEGRRYKDAPRQRTLVERAWQHIDMSKVYGPQPRNDTDRRVGGTELAIPTNIQEEIMKQLAAQLDQKDDMMYVMALKDYFILPRLTPTNSTEAPKLSIIVPALASTQSGHPNQIKMMRIECTVTSTSLFFLPDGLVSLFNGSAI</sequence>
<dbReference type="CDD" id="cd14686">
    <property type="entry name" value="bZIP"/>
    <property type="match status" value="1"/>
</dbReference>
<dbReference type="GO" id="GO:0016020">
    <property type="term" value="C:membrane"/>
    <property type="evidence" value="ECO:0007669"/>
    <property type="project" value="UniProtKB-SubCell"/>
</dbReference>
<comment type="subcellular location">
    <subcellularLocation>
        <location evidence="1">Membrane</location>
        <topology evidence="1">Single-pass membrane protein</topology>
    </subcellularLocation>
</comment>
<accession>A0A7E5A111</accession>
<keyword evidence="6" id="KW-0539">Nucleus</keyword>
<feature type="compositionally biased region" description="Polar residues" evidence="7">
    <location>
        <begin position="121"/>
        <end position="135"/>
    </location>
</feature>
<dbReference type="InterPro" id="IPR046347">
    <property type="entry name" value="bZIP_sf"/>
</dbReference>